<feature type="chain" id="PRO_5011475926" evidence="1">
    <location>
        <begin position="27"/>
        <end position="140"/>
    </location>
</feature>
<keyword evidence="3" id="KW-1185">Reference proteome</keyword>
<evidence type="ECO:0000313" key="3">
    <source>
        <dbReference type="Proteomes" id="UP000199630"/>
    </source>
</evidence>
<dbReference type="STRING" id="588602.SAMN04487991_1503"/>
<accession>A0A1I3NXS4</accession>
<dbReference type="EMBL" id="FORH01000002">
    <property type="protein sequence ID" value="SFJ14029.1"/>
    <property type="molecule type" value="Genomic_DNA"/>
</dbReference>
<feature type="signal peptide" evidence="1">
    <location>
        <begin position="1"/>
        <end position="26"/>
    </location>
</feature>
<dbReference type="AlphaFoldDB" id="A0A1I3NXS4"/>
<proteinExistence type="predicted"/>
<gene>
    <name evidence="2" type="ORF">SAMN04487991_1503</name>
</gene>
<keyword evidence="1" id="KW-0732">Signal</keyword>
<dbReference type="RefSeq" id="WP_090059599.1">
    <property type="nucleotide sequence ID" value="NZ_FORH01000002.1"/>
</dbReference>
<protein>
    <submittedName>
        <fullName evidence="2">Uncharacterized protein</fullName>
    </submittedName>
</protein>
<evidence type="ECO:0000313" key="2">
    <source>
        <dbReference type="EMBL" id="SFJ14029.1"/>
    </source>
</evidence>
<evidence type="ECO:0000256" key="1">
    <source>
        <dbReference type="SAM" id="SignalP"/>
    </source>
</evidence>
<reference evidence="3" key="1">
    <citation type="submission" date="2016-10" db="EMBL/GenBank/DDBJ databases">
        <authorList>
            <person name="Varghese N."/>
            <person name="Submissions S."/>
        </authorList>
    </citation>
    <scope>NUCLEOTIDE SEQUENCE [LARGE SCALE GENOMIC DNA]</scope>
    <source>
        <strain evidence="3">DSM 26471</strain>
    </source>
</reference>
<organism evidence="2 3">
    <name type="scientific">Celeribacter neptunius</name>
    <dbReference type="NCBI Taxonomy" id="588602"/>
    <lineage>
        <taxon>Bacteria</taxon>
        <taxon>Pseudomonadati</taxon>
        <taxon>Pseudomonadota</taxon>
        <taxon>Alphaproteobacteria</taxon>
        <taxon>Rhodobacterales</taxon>
        <taxon>Roseobacteraceae</taxon>
        <taxon>Celeribacter</taxon>
    </lineage>
</organism>
<dbReference type="OrthoDB" id="9806840at2"/>
<dbReference type="Proteomes" id="UP000199630">
    <property type="component" value="Unassembled WGS sequence"/>
</dbReference>
<name>A0A1I3NXS4_9RHOB</name>
<sequence length="140" mass="15954">MTKYLSNGFCLLTLCASVLFPLPGNAERNSNRTRTIVLVSDCTYEEMEVFISYSPQPDYWRKDGWWRLSPGKRAIVTGNGHDLYHRDNAAIYYYAESPASGVRVDGYHGMNFDGEHFEGGEAKRLFRGNYVEVHVGWKGC</sequence>